<dbReference type="Proteomes" id="UP000298009">
    <property type="component" value="Unassembled WGS sequence"/>
</dbReference>
<protein>
    <recommendedName>
        <fullName evidence="7">Asparagine--tRNA ligase</fullName>
        <ecNumber evidence="7">6.1.1.22</ecNumber>
    </recommendedName>
    <alternativeName>
        <fullName evidence="7">Asparaginyl-tRNA synthetase</fullName>
        <shortName evidence="7">AsnRS</shortName>
    </alternativeName>
</protein>
<dbReference type="InterPro" id="IPR004365">
    <property type="entry name" value="NA-bd_OB_tRNA"/>
</dbReference>
<dbReference type="InterPro" id="IPR045864">
    <property type="entry name" value="aa-tRNA-synth_II/BPL/LPL"/>
</dbReference>
<evidence type="ECO:0000256" key="2">
    <source>
        <dbReference type="ARBA" id="ARBA00022598"/>
    </source>
</evidence>
<dbReference type="GO" id="GO:0003676">
    <property type="term" value="F:nucleic acid binding"/>
    <property type="evidence" value="ECO:0007669"/>
    <property type="project" value="InterPro"/>
</dbReference>
<dbReference type="GO" id="GO:0004816">
    <property type="term" value="F:asparagine-tRNA ligase activity"/>
    <property type="evidence" value="ECO:0007669"/>
    <property type="project" value="UniProtKB-UniRule"/>
</dbReference>
<dbReference type="CDD" id="cd00776">
    <property type="entry name" value="AsxRS_core"/>
    <property type="match status" value="1"/>
</dbReference>
<dbReference type="Pfam" id="PF01336">
    <property type="entry name" value="tRNA_anti-codon"/>
    <property type="match status" value="1"/>
</dbReference>
<comment type="similarity">
    <text evidence="1 7">Belongs to the class-II aminoacyl-tRNA synthetase family.</text>
</comment>
<dbReference type="NCBIfam" id="NF003037">
    <property type="entry name" value="PRK03932.1"/>
    <property type="match status" value="1"/>
</dbReference>
<proteinExistence type="inferred from homology"/>
<evidence type="ECO:0000256" key="7">
    <source>
        <dbReference type="HAMAP-Rule" id="MF_00534"/>
    </source>
</evidence>
<dbReference type="Gene3D" id="2.40.50.140">
    <property type="entry name" value="Nucleic acid-binding proteins"/>
    <property type="match status" value="1"/>
</dbReference>
<dbReference type="InterPro" id="IPR006195">
    <property type="entry name" value="aa-tRNA-synth_II"/>
</dbReference>
<evidence type="ECO:0000256" key="4">
    <source>
        <dbReference type="ARBA" id="ARBA00022840"/>
    </source>
</evidence>
<keyword evidence="6 7" id="KW-0030">Aminoacyl-tRNA synthetase</keyword>
<evidence type="ECO:0000313" key="10">
    <source>
        <dbReference type="Proteomes" id="UP000298009"/>
    </source>
</evidence>
<accession>A0A4R9IFR8</accession>
<keyword evidence="4 7" id="KW-0067">ATP-binding</keyword>
<dbReference type="SUPFAM" id="SSF50249">
    <property type="entry name" value="Nucleic acid-binding proteins"/>
    <property type="match status" value="1"/>
</dbReference>
<dbReference type="Pfam" id="PF00152">
    <property type="entry name" value="tRNA-synt_2"/>
    <property type="match status" value="1"/>
</dbReference>
<comment type="subunit">
    <text evidence="7">Homodimer.</text>
</comment>
<gene>
    <name evidence="7" type="primary">asnS</name>
    <name evidence="9" type="ORF">EHQ24_03430</name>
</gene>
<dbReference type="InterPro" id="IPR012340">
    <property type="entry name" value="NA-bd_OB-fold"/>
</dbReference>
<comment type="catalytic activity">
    <reaction evidence="7">
        <text>tRNA(Asn) + L-asparagine + ATP = L-asparaginyl-tRNA(Asn) + AMP + diphosphate + H(+)</text>
        <dbReference type="Rhea" id="RHEA:11180"/>
        <dbReference type="Rhea" id="RHEA-COMP:9659"/>
        <dbReference type="Rhea" id="RHEA-COMP:9674"/>
        <dbReference type="ChEBI" id="CHEBI:15378"/>
        <dbReference type="ChEBI" id="CHEBI:30616"/>
        <dbReference type="ChEBI" id="CHEBI:33019"/>
        <dbReference type="ChEBI" id="CHEBI:58048"/>
        <dbReference type="ChEBI" id="CHEBI:78442"/>
        <dbReference type="ChEBI" id="CHEBI:78515"/>
        <dbReference type="ChEBI" id="CHEBI:456215"/>
        <dbReference type="EC" id="6.1.1.22"/>
    </reaction>
</comment>
<dbReference type="PRINTS" id="PR01042">
    <property type="entry name" value="TRNASYNTHASP"/>
</dbReference>
<dbReference type="InterPro" id="IPR002312">
    <property type="entry name" value="Asp/Asn-tRNA-synth_IIb"/>
</dbReference>
<dbReference type="InterPro" id="IPR004522">
    <property type="entry name" value="Asn-tRNA-ligase"/>
</dbReference>
<dbReference type="PANTHER" id="PTHR22594:SF34">
    <property type="entry name" value="ASPARAGINE--TRNA LIGASE, MITOCHONDRIAL-RELATED"/>
    <property type="match status" value="1"/>
</dbReference>
<evidence type="ECO:0000256" key="5">
    <source>
        <dbReference type="ARBA" id="ARBA00022917"/>
    </source>
</evidence>
<dbReference type="PROSITE" id="PS50862">
    <property type="entry name" value="AA_TRNA_LIGASE_II"/>
    <property type="match status" value="1"/>
</dbReference>
<dbReference type="EMBL" id="RQFK01000011">
    <property type="protein sequence ID" value="TGK86674.1"/>
    <property type="molecule type" value="Genomic_DNA"/>
</dbReference>
<dbReference type="InterPro" id="IPR004364">
    <property type="entry name" value="Aa-tRNA-synt_II"/>
</dbReference>
<comment type="caution">
    <text evidence="9">The sequence shown here is derived from an EMBL/GenBank/DDBJ whole genome shotgun (WGS) entry which is preliminary data.</text>
</comment>
<sequence length="434" mass="49317">MIPSLDPTQSLSQNSTSTHSLQGWVQGLRGNNHVQFLQLRTEGKIYQVVAEKEFLGEETFKQIKGLPQETSLIVRGVAQENEKAPGGQELFLHSFTLVGESANYPITPKEHGPDFLHNHRHLWLRSKRQLAIQRVRSELSFAIREFFRNDGYTLIDTPILTGSIGESAGTLFSTEYFDLGQAYLAQTGQLYLETAAFAHSKVYCFGPTFRAEKSKTRRHLTEFWMLEAETAFLGQDGNLDLQERFVKTVLRTTIERTAEDLKVLDRDPARLLEQLAKPFPRVDYGEAIKILQTAGEEITWGEDINSDREQILTTHFGTAIFIQNFPRAIKAFYMKQNPNDPNTVLSADLIAPDGIGEIIGGSEREESYDKIVERLKEEGLPPEDYSWYLDLRKYGSVPHAGFGMGLERVIAWICGLSHIRECIPYPRMIYRLSP</sequence>
<keyword evidence="3 7" id="KW-0547">Nucleotide-binding</keyword>
<organism evidence="9 10">
    <name type="scientific">Leptospira noumeaensis</name>
    <dbReference type="NCBI Taxonomy" id="2484964"/>
    <lineage>
        <taxon>Bacteria</taxon>
        <taxon>Pseudomonadati</taxon>
        <taxon>Spirochaetota</taxon>
        <taxon>Spirochaetia</taxon>
        <taxon>Leptospirales</taxon>
        <taxon>Leptospiraceae</taxon>
        <taxon>Leptospira</taxon>
    </lineage>
</organism>
<evidence type="ECO:0000256" key="3">
    <source>
        <dbReference type="ARBA" id="ARBA00022741"/>
    </source>
</evidence>
<dbReference type="NCBIfam" id="TIGR00457">
    <property type="entry name" value="asnS"/>
    <property type="match status" value="1"/>
</dbReference>
<reference evidence="9" key="1">
    <citation type="journal article" date="2019" name="PLoS Negl. Trop. Dis.">
        <title>Revisiting the worldwide diversity of Leptospira species in the environment.</title>
        <authorList>
            <person name="Vincent A.T."/>
            <person name="Schiettekatte O."/>
            <person name="Bourhy P."/>
            <person name="Veyrier F.J."/>
            <person name="Picardeau M."/>
        </authorList>
    </citation>
    <scope>NUCLEOTIDE SEQUENCE [LARGE SCALE GENOMIC DNA]</scope>
    <source>
        <strain evidence="9">201800287</strain>
    </source>
</reference>
<dbReference type="AlphaFoldDB" id="A0A4R9IFR8"/>
<keyword evidence="7" id="KW-0963">Cytoplasm</keyword>
<dbReference type="PANTHER" id="PTHR22594">
    <property type="entry name" value="ASPARTYL/LYSYL-TRNA SYNTHETASE"/>
    <property type="match status" value="1"/>
</dbReference>
<dbReference type="OrthoDB" id="9762036at2"/>
<evidence type="ECO:0000256" key="6">
    <source>
        <dbReference type="ARBA" id="ARBA00023146"/>
    </source>
</evidence>
<dbReference type="GO" id="GO:0006421">
    <property type="term" value="P:asparaginyl-tRNA aminoacylation"/>
    <property type="evidence" value="ECO:0007669"/>
    <property type="project" value="UniProtKB-UniRule"/>
</dbReference>
<comment type="subcellular location">
    <subcellularLocation>
        <location evidence="7">Cytoplasm</location>
    </subcellularLocation>
</comment>
<dbReference type="RefSeq" id="WP_135600305.1">
    <property type="nucleotide sequence ID" value="NZ_RQFK01000011.1"/>
</dbReference>
<dbReference type="SUPFAM" id="SSF55681">
    <property type="entry name" value="Class II aaRS and biotin synthetases"/>
    <property type="match status" value="1"/>
</dbReference>
<evidence type="ECO:0000256" key="1">
    <source>
        <dbReference type="ARBA" id="ARBA00008226"/>
    </source>
</evidence>
<dbReference type="GO" id="GO:0005737">
    <property type="term" value="C:cytoplasm"/>
    <property type="evidence" value="ECO:0007669"/>
    <property type="project" value="UniProtKB-SubCell"/>
</dbReference>
<dbReference type="Gene3D" id="3.30.930.10">
    <property type="entry name" value="Bira Bifunctional Protein, Domain 2"/>
    <property type="match status" value="1"/>
</dbReference>
<keyword evidence="10" id="KW-1185">Reference proteome</keyword>
<keyword evidence="5 7" id="KW-0648">Protein biosynthesis</keyword>
<evidence type="ECO:0000259" key="8">
    <source>
        <dbReference type="PROSITE" id="PS50862"/>
    </source>
</evidence>
<keyword evidence="2 7" id="KW-0436">Ligase</keyword>
<dbReference type="EC" id="6.1.1.22" evidence="7"/>
<dbReference type="HAMAP" id="MF_00534">
    <property type="entry name" value="Asn_tRNA_synth"/>
    <property type="match status" value="1"/>
</dbReference>
<feature type="domain" description="Aminoacyl-transfer RNA synthetases class-II family profile" evidence="8">
    <location>
        <begin position="134"/>
        <end position="424"/>
    </location>
</feature>
<evidence type="ECO:0000313" key="9">
    <source>
        <dbReference type="EMBL" id="TGK86674.1"/>
    </source>
</evidence>
<name>A0A4R9IFR8_9LEPT</name>
<dbReference type="GO" id="GO:0005524">
    <property type="term" value="F:ATP binding"/>
    <property type="evidence" value="ECO:0007669"/>
    <property type="project" value="UniProtKB-UniRule"/>
</dbReference>